<evidence type="ECO:0000256" key="16">
    <source>
        <dbReference type="ARBA" id="ARBA00071870"/>
    </source>
</evidence>
<accession>A0A2S6FDX2</accession>
<keyword evidence="10 18" id="KW-0378">Hydrolase</keyword>
<dbReference type="EC" id="2.1.1.-" evidence="18"/>
<dbReference type="InterPro" id="IPR000045">
    <property type="entry name" value="Prepilin_IV_endopep_pep"/>
</dbReference>
<dbReference type="PANTHER" id="PTHR30487:SF0">
    <property type="entry name" value="PREPILIN LEADER PEPTIDASE_N-METHYLTRANSFERASE-RELATED"/>
    <property type="match status" value="1"/>
</dbReference>
<keyword evidence="5 18" id="KW-0489">Methyltransferase</keyword>
<evidence type="ECO:0000256" key="18">
    <source>
        <dbReference type="RuleBase" id="RU003794"/>
    </source>
</evidence>
<comment type="caution">
    <text evidence="22">The sequence shown here is derived from an EMBL/GenBank/DDBJ whole genome shotgun (WGS) entry which is preliminary data.</text>
</comment>
<dbReference type="InterPro" id="IPR014032">
    <property type="entry name" value="Peptidase_A24A_bac"/>
</dbReference>
<evidence type="ECO:0000259" key="21">
    <source>
        <dbReference type="Pfam" id="PF06750"/>
    </source>
</evidence>
<dbReference type="InterPro" id="IPR010627">
    <property type="entry name" value="Prepilin_pept_A24_N"/>
</dbReference>
<dbReference type="FunFam" id="1.20.120.1220:FF:000001">
    <property type="entry name" value="Type 4 prepilin-like proteins leader peptide-processing enzyme"/>
    <property type="match status" value="1"/>
</dbReference>
<evidence type="ECO:0000256" key="14">
    <source>
        <dbReference type="ARBA" id="ARBA00050401"/>
    </source>
</evidence>
<dbReference type="Proteomes" id="UP000238541">
    <property type="component" value="Unassembled WGS sequence"/>
</dbReference>
<evidence type="ECO:0000256" key="13">
    <source>
        <dbReference type="ARBA" id="ARBA00023268"/>
    </source>
</evidence>
<feature type="domain" description="Prepilin type IV endopeptidase peptidase" evidence="20">
    <location>
        <begin position="136"/>
        <end position="245"/>
    </location>
</feature>
<gene>
    <name evidence="22" type="ORF">CD175_28800</name>
</gene>
<feature type="transmembrane region" description="Helical" evidence="19">
    <location>
        <begin position="128"/>
        <end position="147"/>
    </location>
</feature>
<feature type="domain" description="Prepilin peptidase A24 N-terminal" evidence="21">
    <location>
        <begin position="20"/>
        <end position="126"/>
    </location>
</feature>
<evidence type="ECO:0000256" key="6">
    <source>
        <dbReference type="ARBA" id="ARBA00022670"/>
    </source>
</evidence>
<keyword evidence="11 19" id="KW-1133">Transmembrane helix</keyword>
<evidence type="ECO:0000256" key="11">
    <source>
        <dbReference type="ARBA" id="ARBA00022989"/>
    </source>
</evidence>
<dbReference type="GO" id="GO:0006465">
    <property type="term" value="P:signal peptide processing"/>
    <property type="evidence" value="ECO:0007669"/>
    <property type="project" value="TreeGrafter"/>
</dbReference>
<dbReference type="Pfam" id="PF06750">
    <property type="entry name" value="A24_N_bact"/>
    <property type="match status" value="1"/>
</dbReference>
<comment type="similarity">
    <text evidence="2 17">Belongs to the peptidase A24 family.</text>
</comment>
<comment type="subcellular location">
    <subcellularLocation>
        <location evidence="1">Cell inner membrane</location>
        <topology evidence="1">Multi-pass membrane protein</topology>
    </subcellularLocation>
    <subcellularLocation>
        <location evidence="18">Cell membrane</location>
        <topology evidence="18">Multi-pass membrane protein</topology>
    </subcellularLocation>
</comment>
<feature type="transmembrane region" description="Helical" evidence="19">
    <location>
        <begin position="12"/>
        <end position="36"/>
    </location>
</feature>
<keyword evidence="8" id="KW-0949">S-adenosyl-L-methionine</keyword>
<dbReference type="AlphaFoldDB" id="A0A2S6FDX2"/>
<feature type="transmembrane region" description="Helical" evidence="19">
    <location>
        <begin position="216"/>
        <end position="244"/>
    </location>
</feature>
<dbReference type="EMBL" id="NIRS01000009">
    <property type="protein sequence ID" value="PPK35615.1"/>
    <property type="molecule type" value="Genomic_DNA"/>
</dbReference>
<dbReference type="Pfam" id="PF01478">
    <property type="entry name" value="Peptidase_A24"/>
    <property type="match status" value="1"/>
</dbReference>
<evidence type="ECO:0000256" key="1">
    <source>
        <dbReference type="ARBA" id="ARBA00004429"/>
    </source>
</evidence>
<dbReference type="InterPro" id="IPR050882">
    <property type="entry name" value="Prepilin_peptidase/N-MTase"/>
</dbReference>
<dbReference type="RefSeq" id="WP_104451418.1">
    <property type="nucleotide sequence ID" value="NZ_JBLZZR010000120.1"/>
</dbReference>
<feature type="transmembrane region" description="Helical" evidence="19">
    <location>
        <begin position="183"/>
        <end position="204"/>
    </location>
</feature>
<evidence type="ECO:0000256" key="5">
    <source>
        <dbReference type="ARBA" id="ARBA00022603"/>
    </source>
</evidence>
<keyword evidence="6 18" id="KW-0645">Protease</keyword>
<dbReference type="GO" id="GO:0005886">
    <property type="term" value="C:plasma membrane"/>
    <property type="evidence" value="ECO:0007669"/>
    <property type="project" value="UniProtKB-SubCell"/>
</dbReference>
<evidence type="ECO:0000259" key="20">
    <source>
        <dbReference type="Pfam" id="PF01478"/>
    </source>
</evidence>
<evidence type="ECO:0000313" key="23">
    <source>
        <dbReference type="Proteomes" id="UP000238541"/>
    </source>
</evidence>
<evidence type="ECO:0000256" key="7">
    <source>
        <dbReference type="ARBA" id="ARBA00022679"/>
    </source>
</evidence>
<evidence type="ECO:0000256" key="3">
    <source>
        <dbReference type="ARBA" id="ARBA00022475"/>
    </source>
</evidence>
<dbReference type="EC" id="3.4.23.43" evidence="15 18"/>
<keyword evidence="9 18" id="KW-0812">Transmembrane</keyword>
<feature type="transmembrane region" description="Helical" evidence="19">
    <location>
        <begin position="264"/>
        <end position="284"/>
    </location>
</feature>
<name>A0A2S6FDX2_9PSED</name>
<sequence>MPLNEILIHSPLAFVLLAGITGLLVGSFLNVVIWRLPKMLERDWREQAHDILGLPGETPLPTYNLLLPHSQCPHCHHRIRAWENIPLLSYVFLRGRCSACAAAISPRYPLTELACGLLSAFVAWHFGFGWPAGLVLVLSWGLLAMSLIDAEHQILPDVLVLPLMWLGLVVNSFGLFVSLHEALWGAIAGYGLLWSVFWLFKLITGKDGMGHGDFKLLAMLGAWGGWQILPLTVLLSSLVGAIIGLITLRLRHAKTSTPIPFGPYLAIAGWIALLWGGQITDLYWQYVGLK</sequence>
<evidence type="ECO:0000256" key="15">
    <source>
        <dbReference type="ARBA" id="ARBA00067082"/>
    </source>
</evidence>
<protein>
    <recommendedName>
        <fullName evidence="16 18">Prepilin leader peptidase/N-methyltransferase</fullName>
        <ecNumber evidence="18">2.1.1.-</ecNumber>
        <ecNumber evidence="15 18">3.4.23.43</ecNumber>
    </recommendedName>
</protein>
<evidence type="ECO:0000256" key="2">
    <source>
        <dbReference type="ARBA" id="ARBA00005801"/>
    </source>
</evidence>
<dbReference type="PRINTS" id="PR00864">
    <property type="entry name" value="PREPILNPTASE"/>
</dbReference>
<evidence type="ECO:0000256" key="8">
    <source>
        <dbReference type="ARBA" id="ARBA00022691"/>
    </source>
</evidence>
<keyword evidence="13 18" id="KW-0511">Multifunctional enzyme</keyword>
<dbReference type="GO" id="GO:0008168">
    <property type="term" value="F:methyltransferase activity"/>
    <property type="evidence" value="ECO:0007669"/>
    <property type="project" value="UniProtKB-KW"/>
</dbReference>
<feature type="transmembrane region" description="Helical" evidence="19">
    <location>
        <begin position="159"/>
        <end position="177"/>
    </location>
</feature>
<dbReference type="Gene3D" id="1.20.120.1220">
    <property type="match status" value="1"/>
</dbReference>
<keyword evidence="23" id="KW-1185">Reference proteome</keyword>
<keyword evidence="4" id="KW-0997">Cell inner membrane</keyword>
<dbReference type="PANTHER" id="PTHR30487">
    <property type="entry name" value="TYPE 4 PREPILIN-LIKE PROTEINS LEADER PEPTIDE-PROCESSING ENZYME"/>
    <property type="match status" value="1"/>
</dbReference>
<keyword evidence="3" id="KW-1003">Cell membrane</keyword>
<comment type="catalytic activity">
    <reaction evidence="14 18">
        <text>Typically cleaves a -Gly-|-Phe- bond to release an N-terminal, basic peptide of 5-8 residues from type IV prepilin, and then N-methylates the new N-terminal amino group, the methyl donor being S-adenosyl-L-methionine.</text>
        <dbReference type="EC" id="3.4.23.43"/>
    </reaction>
</comment>
<dbReference type="GO" id="GO:0004190">
    <property type="term" value="F:aspartic-type endopeptidase activity"/>
    <property type="evidence" value="ECO:0007669"/>
    <property type="project" value="UniProtKB-EC"/>
</dbReference>
<evidence type="ECO:0000313" key="22">
    <source>
        <dbReference type="EMBL" id="PPK35615.1"/>
    </source>
</evidence>
<keyword evidence="7 18" id="KW-0808">Transferase</keyword>
<evidence type="ECO:0000256" key="4">
    <source>
        <dbReference type="ARBA" id="ARBA00022519"/>
    </source>
</evidence>
<evidence type="ECO:0000256" key="10">
    <source>
        <dbReference type="ARBA" id="ARBA00022801"/>
    </source>
</evidence>
<evidence type="ECO:0000256" key="17">
    <source>
        <dbReference type="RuleBase" id="RU003793"/>
    </source>
</evidence>
<evidence type="ECO:0000256" key="9">
    <source>
        <dbReference type="ARBA" id="ARBA00022692"/>
    </source>
</evidence>
<proteinExistence type="inferred from homology"/>
<keyword evidence="12 19" id="KW-0472">Membrane</keyword>
<organism evidence="22 23">
    <name type="scientific">Pseudomonas laurylsulfatiphila</name>
    <dbReference type="NCBI Taxonomy" id="2011015"/>
    <lineage>
        <taxon>Bacteria</taxon>
        <taxon>Pseudomonadati</taxon>
        <taxon>Pseudomonadota</taxon>
        <taxon>Gammaproteobacteria</taxon>
        <taxon>Pseudomonadales</taxon>
        <taxon>Pseudomonadaceae</taxon>
        <taxon>Pseudomonas</taxon>
    </lineage>
</organism>
<reference evidence="23" key="1">
    <citation type="submission" date="2017-06" db="EMBL/GenBank/DDBJ databases">
        <authorList>
            <person name="Furmanczyk E.M."/>
        </authorList>
    </citation>
    <scope>NUCLEOTIDE SEQUENCE [LARGE SCALE GENOMIC DNA]</scope>
    <source>
        <strain evidence="23">AP3_16</strain>
    </source>
</reference>
<evidence type="ECO:0000256" key="12">
    <source>
        <dbReference type="ARBA" id="ARBA00023136"/>
    </source>
</evidence>
<comment type="function">
    <text evidence="18">Plays an essential role in type IV pili and type II pseudopili formation by proteolytically removing the leader sequence from substrate proteins and subsequently monomethylating the alpha-amino group of the newly exposed N-terminal phenylalanine.</text>
</comment>
<evidence type="ECO:0000256" key="19">
    <source>
        <dbReference type="SAM" id="Phobius"/>
    </source>
</evidence>
<dbReference type="GO" id="GO:0032259">
    <property type="term" value="P:methylation"/>
    <property type="evidence" value="ECO:0007669"/>
    <property type="project" value="UniProtKB-KW"/>
</dbReference>